<reference evidence="2 3" key="1">
    <citation type="submission" date="2018-04" db="EMBL/GenBank/DDBJ databases">
        <title>Genomic Encyclopedia of Archaeal and Bacterial Type Strains, Phase II (KMG-II): from individual species to whole genera.</title>
        <authorList>
            <person name="Goeker M."/>
        </authorList>
    </citation>
    <scope>NUCLEOTIDE SEQUENCE [LARGE SCALE GENOMIC DNA]</scope>
    <source>
        <strain evidence="2 3">DSM 25731</strain>
    </source>
</reference>
<evidence type="ECO:0000259" key="1">
    <source>
        <dbReference type="Pfam" id="PF07484"/>
    </source>
</evidence>
<dbReference type="RefSeq" id="WP_245896859.1">
    <property type="nucleotide sequence ID" value="NZ_QBKT01000006.1"/>
</dbReference>
<proteinExistence type="predicted"/>
<name>A0A2T6BX33_9FLAO</name>
<protein>
    <submittedName>
        <fullName evidence="2">Microcystin-dependent protein</fullName>
    </submittedName>
</protein>
<dbReference type="InterPro" id="IPR037053">
    <property type="entry name" value="Phage_tail_collar_dom_sf"/>
</dbReference>
<evidence type="ECO:0000313" key="3">
    <source>
        <dbReference type="Proteomes" id="UP000244090"/>
    </source>
</evidence>
<accession>A0A2T6BX33</accession>
<comment type="caution">
    <text evidence="2">The sequence shown here is derived from an EMBL/GenBank/DDBJ whole genome shotgun (WGS) entry which is preliminary data.</text>
</comment>
<keyword evidence="3" id="KW-1185">Reference proteome</keyword>
<dbReference type="Pfam" id="PF07484">
    <property type="entry name" value="Collar"/>
    <property type="match status" value="1"/>
</dbReference>
<dbReference type="EMBL" id="QBKT01000006">
    <property type="protein sequence ID" value="PTX60517.1"/>
    <property type="molecule type" value="Genomic_DNA"/>
</dbReference>
<dbReference type="AlphaFoldDB" id="A0A2T6BX33"/>
<evidence type="ECO:0000313" key="2">
    <source>
        <dbReference type="EMBL" id="PTX60517.1"/>
    </source>
</evidence>
<organism evidence="2 3">
    <name type="scientific">Kordia periserrulae</name>
    <dbReference type="NCBI Taxonomy" id="701523"/>
    <lineage>
        <taxon>Bacteria</taxon>
        <taxon>Pseudomonadati</taxon>
        <taxon>Bacteroidota</taxon>
        <taxon>Flavobacteriia</taxon>
        <taxon>Flavobacteriales</taxon>
        <taxon>Flavobacteriaceae</taxon>
        <taxon>Kordia</taxon>
    </lineage>
</organism>
<dbReference type="SUPFAM" id="SSF88874">
    <property type="entry name" value="Receptor-binding domain of short tail fibre protein gp12"/>
    <property type="match status" value="1"/>
</dbReference>
<dbReference type="Gene3D" id="3.90.1340.10">
    <property type="entry name" value="Phage tail collar domain"/>
    <property type="match status" value="1"/>
</dbReference>
<dbReference type="InterPro" id="IPR011083">
    <property type="entry name" value="Phage_tail_collar_dom"/>
</dbReference>
<dbReference type="Proteomes" id="UP000244090">
    <property type="component" value="Unassembled WGS sequence"/>
</dbReference>
<feature type="domain" description="Phage tail collar" evidence="1">
    <location>
        <begin position="36"/>
        <end position="91"/>
    </location>
</feature>
<sequence>MKKTIQELKSYFETGNKPKEVQYIDLLDSLAMPMVGEIKTVSFATIPSGWAACNGQLLNIAEHSVLFNLIGTTYGGDGTSTFALPNLQGKTMIHNDSTYTLGQAGGTTENTLTESQLPAHNHDVGSLAASHNLTGTVKVNEEDGESGDPQNKNFGVFTGSIPDYIYNPYVNDKLMAADNVQIDGNVTLSGATANTGSATPINNMQPYLVVNTIIALEGIDPLAS</sequence>
<gene>
    <name evidence="2" type="ORF">C8N46_106162</name>
</gene>